<protein>
    <submittedName>
        <fullName evidence="2">Uncharacterized protein</fullName>
    </submittedName>
</protein>
<feature type="coiled-coil region" evidence="1">
    <location>
        <begin position="2"/>
        <end position="29"/>
    </location>
</feature>
<keyword evidence="1" id="KW-0175">Coiled coil</keyword>
<evidence type="ECO:0000256" key="1">
    <source>
        <dbReference type="SAM" id="Coils"/>
    </source>
</evidence>
<proteinExistence type="predicted"/>
<evidence type="ECO:0000313" key="2">
    <source>
        <dbReference type="EMBL" id="DBA55698.1"/>
    </source>
</evidence>
<name>A0AAT9J8Q8_9CAUD</name>
<organism evidence="2">
    <name type="scientific">Porphyromonas phage phage022a_WW2931</name>
    <dbReference type="NCBI Taxonomy" id="3154112"/>
    <lineage>
        <taxon>Viruses</taxon>
        <taxon>Duplodnaviria</taxon>
        <taxon>Heunggongvirae</taxon>
        <taxon>Uroviricota</taxon>
        <taxon>Caudoviricetes</taxon>
        <taxon>Nixviridae</taxon>
        <taxon>Schifferlevirus</taxon>
        <taxon>Schifferlevirus pging00O</taxon>
    </lineage>
</organism>
<sequence>MKRENIERAARLNEELEDVEEALKASSVVFIIPDMCGISKVELKGKAMRVVKDALETYADKLRSELESL</sequence>
<dbReference type="EMBL" id="BK068103">
    <property type="protein sequence ID" value="DBA55698.1"/>
    <property type="molecule type" value="Genomic_DNA"/>
</dbReference>
<accession>A0AAT9J8Q8</accession>
<reference evidence="2" key="2">
    <citation type="submission" date="2024-05" db="EMBL/GenBank/DDBJ databases">
        <authorList>
            <person name="Matrishin C.B."/>
            <person name="Kauffman K.M."/>
        </authorList>
    </citation>
    <scope>NUCLEOTIDE SEQUENCE</scope>
</reference>
<reference evidence="2" key="1">
    <citation type="journal article" date="2023" name="Microbiome">
        <title>Phages are unrecognized players in the ecology of the oral pathogen Porphyromonas gingivalis.</title>
        <authorList>
            <person name="Matrishin C.B."/>
            <person name="Haase E.M."/>
            <person name="Dewhirst F.E."/>
            <person name="Mark Welch J.L."/>
            <person name="Miranda-Sanchez F."/>
            <person name="Chen T."/>
            <person name="MacFarland D.C."/>
            <person name="Kauffman K.M."/>
        </authorList>
    </citation>
    <scope>NUCLEOTIDE SEQUENCE</scope>
</reference>